<comment type="caution">
    <text evidence="2">The sequence shown here is derived from an EMBL/GenBank/DDBJ whole genome shotgun (WGS) entry which is preliminary data.</text>
</comment>
<evidence type="ECO:0000259" key="1">
    <source>
        <dbReference type="PROSITE" id="PS51201"/>
    </source>
</evidence>
<proteinExistence type="predicted"/>
<keyword evidence="2" id="KW-0407">Ion channel</keyword>
<name>A0A1H8Z9E7_9BACI</name>
<dbReference type="Pfam" id="PF02254">
    <property type="entry name" value="TrkA_N"/>
    <property type="match status" value="1"/>
</dbReference>
<dbReference type="InterPro" id="IPR050721">
    <property type="entry name" value="Trk_Ktr_HKT_K-transport"/>
</dbReference>
<sequence>MENHQIIIGWNERSKQLIKEINEKKEDEKVVLIDATLDNPPELNFTFIKGDASKRDTLEQANIEHAKTVVVTSDFTGGEEEADQYSILVTISIRVANPNVKIITELHTKKHVENAKRAGATTIIRANEFMGGIFFHETYTDCLNRSSIEQIISQQYKTLPVPNNLIGKQFRECQNKFLDKDDLLIGVICDGKMSVNPASEKIINNGDLLISI</sequence>
<gene>
    <name evidence="2" type="ORF">SAMN05216232_0337</name>
</gene>
<dbReference type="SUPFAM" id="SSF51735">
    <property type="entry name" value="NAD(P)-binding Rossmann-fold domains"/>
    <property type="match status" value="1"/>
</dbReference>
<dbReference type="GO" id="GO:0034220">
    <property type="term" value="P:monoatomic ion transmembrane transport"/>
    <property type="evidence" value="ECO:0007669"/>
    <property type="project" value="UniProtKB-KW"/>
</dbReference>
<accession>A0A1H8Z9E7</accession>
<protein>
    <submittedName>
        <fullName evidence="2">Voltage-gated potassium channel</fullName>
    </submittedName>
</protein>
<evidence type="ECO:0000313" key="3">
    <source>
        <dbReference type="Proteomes" id="UP000198733"/>
    </source>
</evidence>
<reference evidence="2 3" key="1">
    <citation type="submission" date="2016-10" db="EMBL/GenBank/DDBJ databases">
        <authorList>
            <person name="Varghese N."/>
            <person name="Submissions S."/>
        </authorList>
    </citation>
    <scope>NUCLEOTIDE SEQUENCE [LARGE SCALE GENOMIC DNA]</scope>
    <source>
        <strain evidence="2 3">CGMCC 1.7734</strain>
    </source>
</reference>
<dbReference type="Gene3D" id="3.40.50.720">
    <property type="entry name" value="NAD(P)-binding Rossmann-like Domain"/>
    <property type="match status" value="1"/>
</dbReference>
<organism evidence="2 3">
    <name type="scientific">Virgibacillus subterraneus</name>
    <dbReference type="NCBI Taxonomy" id="621109"/>
    <lineage>
        <taxon>Bacteria</taxon>
        <taxon>Bacillati</taxon>
        <taxon>Bacillota</taxon>
        <taxon>Bacilli</taxon>
        <taxon>Bacillales</taxon>
        <taxon>Bacillaceae</taxon>
        <taxon>Virgibacillus</taxon>
    </lineage>
</organism>
<dbReference type="EMBL" id="FOEH01000001">
    <property type="protein sequence ID" value="SEP60961.1"/>
    <property type="molecule type" value="Genomic_DNA"/>
</dbReference>
<keyword evidence="2" id="KW-0813">Transport</keyword>
<keyword evidence="2" id="KW-0406">Ion transport</keyword>
<dbReference type="PROSITE" id="PS51201">
    <property type="entry name" value="RCK_N"/>
    <property type="match status" value="1"/>
</dbReference>
<dbReference type="RefSeq" id="WP_092501752.1">
    <property type="nucleotide sequence ID" value="NZ_FOEH01000001.1"/>
</dbReference>
<dbReference type="PANTHER" id="PTHR43833:SF9">
    <property type="entry name" value="POTASSIUM CHANNEL PROTEIN YUGO-RELATED"/>
    <property type="match status" value="1"/>
</dbReference>
<feature type="domain" description="RCK N-terminal" evidence="1">
    <location>
        <begin position="2"/>
        <end position="125"/>
    </location>
</feature>
<evidence type="ECO:0000313" key="2">
    <source>
        <dbReference type="EMBL" id="SEP60961.1"/>
    </source>
</evidence>
<keyword evidence="3" id="KW-1185">Reference proteome</keyword>
<dbReference type="InterPro" id="IPR003148">
    <property type="entry name" value="RCK_N"/>
</dbReference>
<dbReference type="PANTHER" id="PTHR43833">
    <property type="entry name" value="POTASSIUM CHANNEL PROTEIN 2-RELATED-RELATED"/>
    <property type="match status" value="1"/>
</dbReference>
<dbReference type="Proteomes" id="UP000198733">
    <property type="component" value="Unassembled WGS sequence"/>
</dbReference>
<dbReference type="InterPro" id="IPR036291">
    <property type="entry name" value="NAD(P)-bd_dom_sf"/>
</dbReference>